<sequence length="73" mass="8411">MGETKRREVTKKEQEREEQSEDRNSLERDQGTHAIYKELEDQVLRDPNNPGLHRGFSATIYAGNAALMSLMHP</sequence>
<name>A0A5E4ANM5_MARMO</name>
<reference evidence="3 4" key="1">
    <citation type="submission" date="2019-04" db="EMBL/GenBank/DDBJ databases">
        <authorList>
            <person name="Alioto T."/>
            <person name="Alioto T."/>
        </authorList>
    </citation>
    <scope>NUCLEOTIDE SEQUENCE [LARGE SCALE GENOMIC DNA]</scope>
</reference>
<keyword evidence="4" id="KW-1185">Reference proteome</keyword>
<accession>A0A5E4ANM5</accession>
<evidence type="ECO:0000313" key="2">
    <source>
        <dbReference type="EMBL" id="KAF7460184.1"/>
    </source>
</evidence>
<proteinExistence type="predicted"/>
<dbReference type="EMBL" id="WJEC01008803">
    <property type="protein sequence ID" value="KAF7460184.1"/>
    <property type="molecule type" value="Genomic_DNA"/>
</dbReference>
<evidence type="ECO:0000256" key="1">
    <source>
        <dbReference type="SAM" id="MobiDB-lite"/>
    </source>
</evidence>
<dbReference type="Proteomes" id="UP000662637">
    <property type="component" value="Unassembled WGS sequence"/>
</dbReference>
<feature type="region of interest" description="Disordered" evidence="1">
    <location>
        <begin position="1"/>
        <end position="33"/>
    </location>
</feature>
<reference evidence="2" key="2">
    <citation type="submission" date="2020-08" db="EMBL/GenBank/DDBJ databases">
        <authorList>
            <person name="Shumante A."/>
            <person name="Zimin A.V."/>
            <person name="Puiu D."/>
            <person name="Salzberg S.L."/>
        </authorList>
    </citation>
    <scope>NUCLEOTIDE SEQUENCE</scope>
    <source>
        <strain evidence="2">WC2-LM</strain>
        <tissue evidence="2">Liver</tissue>
    </source>
</reference>
<gene>
    <name evidence="2" type="ORF">GHT09_019760</name>
    <name evidence="3" type="ORF">MONAX_5E003769</name>
</gene>
<evidence type="ECO:0000313" key="4">
    <source>
        <dbReference type="Proteomes" id="UP000335636"/>
    </source>
</evidence>
<organism evidence="3 4">
    <name type="scientific">Marmota monax</name>
    <name type="common">Woodchuck</name>
    <dbReference type="NCBI Taxonomy" id="9995"/>
    <lineage>
        <taxon>Eukaryota</taxon>
        <taxon>Metazoa</taxon>
        <taxon>Chordata</taxon>
        <taxon>Craniata</taxon>
        <taxon>Vertebrata</taxon>
        <taxon>Euteleostomi</taxon>
        <taxon>Mammalia</taxon>
        <taxon>Eutheria</taxon>
        <taxon>Euarchontoglires</taxon>
        <taxon>Glires</taxon>
        <taxon>Rodentia</taxon>
        <taxon>Sciuromorpha</taxon>
        <taxon>Sciuridae</taxon>
        <taxon>Xerinae</taxon>
        <taxon>Marmotini</taxon>
        <taxon>Marmota</taxon>
    </lineage>
</organism>
<dbReference type="AlphaFoldDB" id="A0A5E4ANM5"/>
<protein>
    <submittedName>
        <fullName evidence="3">Uncharacterized protein</fullName>
    </submittedName>
</protein>
<evidence type="ECO:0000313" key="3">
    <source>
        <dbReference type="EMBL" id="VTJ59007.1"/>
    </source>
</evidence>
<dbReference type="EMBL" id="CABDUW010000113">
    <property type="protein sequence ID" value="VTJ59007.1"/>
    <property type="molecule type" value="Genomic_DNA"/>
</dbReference>
<dbReference type="Proteomes" id="UP000335636">
    <property type="component" value="Unassembled WGS sequence"/>
</dbReference>